<dbReference type="Proteomes" id="UP000265520">
    <property type="component" value="Unassembled WGS sequence"/>
</dbReference>
<name>A0A392VMM2_9FABA</name>
<evidence type="ECO:0000313" key="1">
    <source>
        <dbReference type="EMBL" id="MCI87985.1"/>
    </source>
</evidence>
<accession>A0A392VMM2</accession>
<feature type="non-terminal residue" evidence="1">
    <location>
        <position position="56"/>
    </location>
</feature>
<dbReference type="AlphaFoldDB" id="A0A392VMM2"/>
<comment type="caution">
    <text evidence="1">The sequence shown here is derived from an EMBL/GenBank/DDBJ whole genome shotgun (WGS) entry which is preliminary data.</text>
</comment>
<evidence type="ECO:0000313" key="2">
    <source>
        <dbReference type="Proteomes" id="UP000265520"/>
    </source>
</evidence>
<protein>
    <submittedName>
        <fullName evidence="1">Serine/threonine-protein phosphatase 7 long form-like protein</fullName>
    </submittedName>
</protein>
<keyword evidence="2" id="KW-1185">Reference proteome</keyword>
<sequence length="56" mass="6238">MSFGEMTITLDDLACLLHLPVRGKFYTPISVTQEEAVALAVEIYLHAIHFLGLVLH</sequence>
<organism evidence="1 2">
    <name type="scientific">Trifolium medium</name>
    <dbReference type="NCBI Taxonomy" id="97028"/>
    <lineage>
        <taxon>Eukaryota</taxon>
        <taxon>Viridiplantae</taxon>
        <taxon>Streptophyta</taxon>
        <taxon>Embryophyta</taxon>
        <taxon>Tracheophyta</taxon>
        <taxon>Spermatophyta</taxon>
        <taxon>Magnoliopsida</taxon>
        <taxon>eudicotyledons</taxon>
        <taxon>Gunneridae</taxon>
        <taxon>Pentapetalae</taxon>
        <taxon>rosids</taxon>
        <taxon>fabids</taxon>
        <taxon>Fabales</taxon>
        <taxon>Fabaceae</taxon>
        <taxon>Papilionoideae</taxon>
        <taxon>50 kb inversion clade</taxon>
        <taxon>NPAAA clade</taxon>
        <taxon>Hologalegina</taxon>
        <taxon>IRL clade</taxon>
        <taxon>Trifolieae</taxon>
        <taxon>Trifolium</taxon>
    </lineage>
</organism>
<dbReference type="EMBL" id="LXQA011180643">
    <property type="protein sequence ID" value="MCI87985.1"/>
    <property type="molecule type" value="Genomic_DNA"/>
</dbReference>
<reference evidence="1 2" key="1">
    <citation type="journal article" date="2018" name="Front. Plant Sci.">
        <title>Red Clover (Trifolium pratense) and Zigzag Clover (T. medium) - A Picture of Genomic Similarities and Differences.</title>
        <authorList>
            <person name="Dluhosova J."/>
            <person name="Istvanek J."/>
            <person name="Nedelnik J."/>
            <person name="Repkova J."/>
        </authorList>
    </citation>
    <scope>NUCLEOTIDE SEQUENCE [LARGE SCALE GENOMIC DNA]</scope>
    <source>
        <strain evidence="2">cv. 10/8</strain>
        <tissue evidence="1">Leaf</tissue>
    </source>
</reference>
<proteinExistence type="predicted"/>